<dbReference type="GO" id="GO:0003723">
    <property type="term" value="F:RNA binding"/>
    <property type="evidence" value="ECO:0007669"/>
    <property type="project" value="UniProtKB-UniRule"/>
</dbReference>
<feature type="region of interest" description="Disordered" evidence="3">
    <location>
        <begin position="454"/>
        <end position="504"/>
    </location>
</feature>
<dbReference type="PROSITE" id="PS50084">
    <property type="entry name" value="KH_TYPE_1"/>
    <property type="match status" value="5"/>
</dbReference>
<dbReference type="OrthoDB" id="442947at2759"/>
<name>A0A9Q1KQ04_9CARY</name>
<dbReference type="CDD" id="cd22460">
    <property type="entry name" value="KH-I_PEPPER_rpt2_like"/>
    <property type="match status" value="2"/>
</dbReference>
<feature type="region of interest" description="Disordered" evidence="3">
    <location>
        <begin position="523"/>
        <end position="560"/>
    </location>
</feature>
<feature type="compositionally biased region" description="Pro residues" evidence="3">
    <location>
        <begin position="14"/>
        <end position="26"/>
    </location>
</feature>
<dbReference type="InterPro" id="IPR004087">
    <property type="entry name" value="KH_dom"/>
</dbReference>
<protein>
    <recommendedName>
        <fullName evidence="4">K Homology domain-containing protein</fullName>
    </recommendedName>
</protein>
<evidence type="ECO:0000256" key="3">
    <source>
        <dbReference type="SAM" id="MobiDB-lite"/>
    </source>
</evidence>
<dbReference type="SMART" id="SM00322">
    <property type="entry name" value="KH"/>
    <property type="match status" value="5"/>
</dbReference>
<feature type="domain" description="K Homology" evidence="4">
    <location>
        <begin position="33"/>
        <end position="116"/>
    </location>
</feature>
<reference evidence="5" key="1">
    <citation type="submission" date="2022-04" db="EMBL/GenBank/DDBJ databases">
        <title>Carnegiea gigantea Genome sequencing and assembly v2.</title>
        <authorList>
            <person name="Copetti D."/>
            <person name="Sanderson M.J."/>
            <person name="Burquez A."/>
            <person name="Wojciechowski M.F."/>
        </authorList>
    </citation>
    <scope>NUCLEOTIDE SEQUENCE</scope>
    <source>
        <strain evidence="5">SGP5-SGP5p</strain>
        <tissue evidence="5">Aerial part</tissue>
    </source>
</reference>
<organism evidence="5 6">
    <name type="scientific">Carnegiea gigantea</name>
    <dbReference type="NCBI Taxonomy" id="171969"/>
    <lineage>
        <taxon>Eukaryota</taxon>
        <taxon>Viridiplantae</taxon>
        <taxon>Streptophyta</taxon>
        <taxon>Embryophyta</taxon>
        <taxon>Tracheophyta</taxon>
        <taxon>Spermatophyta</taxon>
        <taxon>Magnoliopsida</taxon>
        <taxon>eudicotyledons</taxon>
        <taxon>Gunneridae</taxon>
        <taxon>Pentapetalae</taxon>
        <taxon>Caryophyllales</taxon>
        <taxon>Cactineae</taxon>
        <taxon>Cactaceae</taxon>
        <taxon>Cactoideae</taxon>
        <taxon>Echinocereeae</taxon>
        <taxon>Carnegiea</taxon>
    </lineage>
</organism>
<evidence type="ECO:0000313" key="6">
    <source>
        <dbReference type="Proteomes" id="UP001153076"/>
    </source>
</evidence>
<evidence type="ECO:0000313" key="5">
    <source>
        <dbReference type="EMBL" id="KAJ8447574.1"/>
    </source>
</evidence>
<keyword evidence="1" id="KW-0677">Repeat</keyword>
<dbReference type="InterPro" id="IPR036612">
    <property type="entry name" value="KH_dom_type_1_sf"/>
</dbReference>
<accession>A0A9Q1KQ04</accession>
<proteinExistence type="predicted"/>
<keyword evidence="6" id="KW-1185">Reference proteome</keyword>
<dbReference type="EMBL" id="JAKOGI010000037">
    <property type="protein sequence ID" value="KAJ8447574.1"/>
    <property type="molecule type" value="Genomic_DNA"/>
</dbReference>
<comment type="caution">
    <text evidence="5">The sequence shown here is derived from an EMBL/GenBank/DDBJ whole genome shotgun (WGS) entry which is preliminary data.</text>
</comment>
<dbReference type="Pfam" id="PF00013">
    <property type="entry name" value="KH_1"/>
    <property type="match status" value="5"/>
</dbReference>
<dbReference type="Gene3D" id="3.30.310.210">
    <property type="match status" value="1"/>
</dbReference>
<keyword evidence="2" id="KW-0694">RNA-binding</keyword>
<feature type="domain" description="K Homology" evidence="4">
    <location>
        <begin position="270"/>
        <end position="347"/>
    </location>
</feature>
<dbReference type="SUPFAM" id="SSF54791">
    <property type="entry name" value="Eukaryotic type KH-domain (KH-domain type I)"/>
    <property type="match status" value="5"/>
</dbReference>
<feature type="domain" description="K Homology" evidence="4">
    <location>
        <begin position="570"/>
        <end position="640"/>
    </location>
</feature>
<dbReference type="AlphaFoldDB" id="A0A9Q1KQ04"/>
<evidence type="ECO:0000256" key="1">
    <source>
        <dbReference type="ARBA" id="ARBA00022737"/>
    </source>
</evidence>
<dbReference type="Gene3D" id="3.30.1370.10">
    <property type="entry name" value="K Homology domain, type 1"/>
    <property type="match status" value="3"/>
</dbReference>
<dbReference type="Proteomes" id="UP001153076">
    <property type="component" value="Unassembled WGS sequence"/>
</dbReference>
<evidence type="ECO:0000256" key="2">
    <source>
        <dbReference type="PROSITE-ProRule" id="PRU00117"/>
    </source>
</evidence>
<dbReference type="InterPro" id="IPR004088">
    <property type="entry name" value="KH_dom_type_1"/>
</dbReference>
<feature type="region of interest" description="Disordered" evidence="3">
    <location>
        <begin position="1"/>
        <end position="32"/>
    </location>
</feature>
<gene>
    <name evidence="5" type="ORF">Cgig2_031187</name>
</gene>
<sequence length="670" mass="71652">MDAPYSLKRHHPHPPPPLVPPPPPPKSSSSSSGEIIFRILCSASKAGGVIGKGGAVIRQLREETGARIRVVDEGIQPHCDERVILIVAQNSDSSNPNPKSGEETSAAQVALVKVFERILKVDEERDVEERSKMGNASEGSGFVVCRLLAPSNQVGSVLGRGGKIVEKIRQDSGARVRVLPRENLPGCASPGDELIQITGNVQAVKKALLSVSSCLQEHPKADMFQGSNVAGQMDSFPQMGPPTADHHSRGFMSPPAPESFGSNHRMVPEEDVVFRLLCPADKIGSLIGKGGSIIRVIQNESGASIKIGDALAHDSDERVVVISARESLDLKRSPAQDAVIRVHARVAEVAFEPGAAVVARLLVHSQQIGCLLGKGGLIVAEMRRLTGANIRIFGREHGLKLSTNDEVVQVIGNLQSVQDALFQITSRLREVMFPRPHLSHVSSSSYMSAYPELPSPSFRPRHDQASPGHYHSPVGLPHGYGYDSRSAGPGQGPPAFSHGTDRCSGANIEQDRHCYGADRASYGPPFERPHSPRAWHPQAVNSGNPARFSEKGPGSSGMVAGSNESGQLPVMKSVEVVIPQILLPHVYGENRTNLGHIKQFSGADVVIHDPKPGATEGLIMISGTPSQLHAAQSLVHAFILCGQATKEGLRSLFFRLSETPPNEDLTGGRV</sequence>
<feature type="domain" description="K Homology" evidence="4">
    <location>
        <begin position="141"/>
        <end position="216"/>
    </location>
</feature>
<feature type="domain" description="K Homology" evidence="4">
    <location>
        <begin position="355"/>
        <end position="429"/>
    </location>
</feature>
<dbReference type="CDD" id="cd22459">
    <property type="entry name" value="KH-I_PEPPER_rpt1_like"/>
    <property type="match status" value="2"/>
</dbReference>
<dbReference type="PANTHER" id="PTHR10288">
    <property type="entry name" value="KH DOMAIN CONTAINING RNA BINDING PROTEIN"/>
    <property type="match status" value="1"/>
</dbReference>
<evidence type="ECO:0000259" key="4">
    <source>
        <dbReference type="SMART" id="SM00322"/>
    </source>
</evidence>